<feature type="chain" id="PRO_5046351500" evidence="1">
    <location>
        <begin position="24"/>
        <end position="111"/>
    </location>
</feature>
<evidence type="ECO:0000256" key="1">
    <source>
        <dbReference type="SAM" id="SignalP"/>
    </source>
</evidence>
<keyword evidence="3" id="KW-1185">Reference proteome</keyword>
<name>A0ABS3AF57_9PSED</name>
<dbReference type="Pfam" id="PF12836">
    <property type="entry name" value="HHH_3"/>
    <property type="match status" value="1"/>
</dbReference>
<keyword evidence="1" id="KW-0732">Signal</keyword>
<organism evidence="2 3">
    <name type="scientific">Pseudomonas gregormendelii</name>
    <dbReference type="NCBI Taxonomy" id="1628277"/>
    <lineage>
        <taxon>Bacteria</taxon>
        <taxon>Pseudomonadati</taxon>
        <taxon>Pseudomonadota</taxon>
        <taxon>Gammaproteobacteria</taxon>
        <taxon>Pseudomonadales</taxon>
        <taxon>Pseudomonadaceae</taxon>
        <taxon>Pseudomonas</taxon>
    </lineage>
</organism>
<dbReference type="Proteomes" id="UP000772591">
    <property type="component" value="Unassembled WGS sequence"/>
</dbReference>
<dbReference type="InterPro" id="IPR004509">
    <property type="entry name" value="Competence_ComEA_HhH"/>
</dbReference>
<dbReference type="NCBIfam" id="TIGR00426">
    <property type="entry name" value="competence protein ComEA helix-hairpin-helix repeat region"/>
    <property type="match status" value="1"/>
</dbReference>
<gene>
    <name evidence="2" type="ORF">IMW75_10205</name>
</gene>
<dbReference type="InterPro" id="IPR010994">
    <property type="entry name" value="RuvA_2-like"/>
</dbReference>
<dbReference type="RefSeq" id="WP_205892532.1">
    <property type="nucleotide sequence ID" value="NZ_JADEVO010000011.1"/>
</dbReference>
<feature type="signal peptide" evidence="1">
    <location>
        <begin position="1"/>
        <end position="23"/>
    </location>
</feature>
<evidence type="ECO:0000313" key="3">
    <source>
        <dbReference type="Proteomes" id="UP000772591"/>
    </source>
</evidence>
<comment type="caution">
    <text evidence="2">The sequence shown here is derived from an EMBL/GenBank/DDBJ whole genome shotgun (WGS) entry which is preliminary data.</text>
</comment>
<dbReference type="EMBL" id="JADEVO010000011">
    <property type="protein sequence ID" value="MBN3965655.1"/>
    <property type="molecule type" value="Genomic_DNA"/>
</dbReference>
<proteinExistence type="predicted"/>
<reference evidence="2 3" key="1">
    <citation type="journal article" date="2021" name="Int. J. Syst. Evol. Microbiol.">
        <title>Pseudomonas piscium sp. nov., Pseudomonas pisciculturae sp. nov., Pseudomonas mucoides sp. nov. and Pseudomonas neuropathica sp. nov. isolated from rainbow trout.</title>
        <authorList>
            <person name="Duman M."/>
            <person name="Mulet M."/>
            <person name="Altun S."/>
            <person name="Saticioglu I.B."/>
            <person name="Gomila M."/>
            <person name="Lalucat J."/>
            <person name="Garcia-Valdes E."/>
        </authorList>
    </citation>
    <scope>NUCLEOTIDE SEQUENCE [LARGE SCALE GENOMIC DNA]</scope>
    <source>
        <strain evidence="2 3">LMG 28632</strain>
    </source>
</reference>
<dbReference type="Gene3D" id="1.10.150.320">
    <property type="entry name" value="Photosystem II 12 kDa extrinsic protein"/>
    <property type="match status" value="1"/>
</dbReference>
<dbReference type="PANTHER" id="PTHR21180:SF32">
    <property type="entry name" value="ENDONUCLEASE_EXONUCLEASE_PHOSPHATASE FAMILY DOMAIN-CONTAINING PROTEIN 1"/>
    <property type="match status" value="1"/>
</dbReference>
<dbReference type="PANTHER" id="PTHR21180">
    <property type="entry name" value="ENDONUCLEASE/EXONUCLEASE/PHOSPHATASE FAMILY DOMAIN-CONTAINING PROTEIN 1"/>
    <property type="match status" value="1"/>
</dbReference>
<dbReference type="InterPro" id="IPR051675">
    <property type="entry name" value="Endo/Exo/Phosphatase_dom_1"/>
</dbReference>
<dbReference type="SUPFAM" id="SSF47781">
    <property type="entry name" value="RuvA domain 2-like"/>
    <property type="match status" value="1"/>
</dbReference>
<accession>A0ABS3AF57</accession>
<sequence>MRTGYLSSLVFAFLTSLSLATHAAPAPRAETGATTATQEIAPKPQAVKVDLNAADAITLQRDLVGIGEAKAQEIVAYRDMNGPFATVDELLEVKGIGKAILDKNRERLVVN</sequence>
<evidence type="ECO:0000313" key="2">
    <source>
        <dbReference type="EMBL" id="MBN3965655.1"/>
    </source>
</evidence>
<protein>
    <submittedName>
        <fullName evidence="2">Helix-hairpin-helix domain-containing protein</fullName>
    </submittedName>
</protein>